<keyword evidence="1" id="KW-0521">NADP</keyword>
<dbReference type="SUPFAM" id="SSF51735">
    <property type="entry name" value="NAD(P)-binding Rossmann-fold domains"/>
    <property type="match status" value="1"/>
</dbReference>
<name>A0A6J6CNN3_9ZZZZ</name>
<dbReference type="InterPro" id="IPR013154">
    <property type="entry name" value="ADH-like_N"/>
</dbReference>
<dbReference type="InterPro" id="IPR013149">
    <property type="entry name" value="ADH-like_C"/>
</dbReference>
<dbReference type="SMART" id="SM00829">
    <property type="entry name" value="PKS_ER"/>
    <property type="match status" value="1"/>
</dbReference>
<organism evidence="4">
    <name type="scientific">freshwater metagenome</name>
    <dbReference type="NCBI Taxonomy" id="449393"/>
    <lineage>
        <taxon>unclassified sequences</taxon>
        <taxon>metagenomes</taxon>
        <taxon>ecological metagenomes</taxon>
    </lineage>
</organism>
<reference evidence="4" key="1">
    <citation type="submission" date="2020-05" db="EMBL/GenBank/DDBJ databases">
        <authorList>
            <person name="Chiriac C."/>
            <person name="Salcher M."/>
            <person name="Ghai R."/>
            <person name="Kavagutti S V."/>
        </authorList>
    </citation>
    <scope>NUCLEOTIDE SEQUENCE</scope>
</reference>
<dbReference type="Pfam" id="PF00107">
    <property type="entry name" value="ADH_zinc_N"/>
    <property type="match status" value="1"/>
</dbReference>
<dbReference type="CDD" id="cd08241">
    <property type="entry name" value="QOR1"/>
    <property type="match status" value="1"/>
</dbReference>
<evidence type="ECO:0000259" key="3">
    <source>
        <dbReference type="SMART" id="SM00829"/>
    </source>
</evidence>
<gene>
    <name evidence="4" type="ORF">UFOPK1421_01393</name>
</gene>
<dbReference type="SUPFAM" id="SSF50129">
    <property type="entry name" value="GroES-like"/>
    <property type="match status" value="1"/>
</dbReference>
<keyword evidence="2" id="KW-0560">Oxidoreductase</keyword>
<dbReference type="InterPro" id="IPR036291">
    <property type="entry name" value="NAD(P)-bd_dom_sf"/>
</dbReference>
<feature type="domain" description="Enoyl reductase (ER)" evidence="3">
    <location>
        <begin position="10"/>
        <end position="320"/>
    </location>
</feature>
<dbReference type="Gene3D" id="3.40.50.720">
    <property type="entry name" value="NAD(P)-binding Rossmann-like Domain"/>
    <property type="match status" value="1"/>
</dbReference>
<dbReference type="InterPro" id="IPR020843">
    <property type="entry name" value="ER"/>
</dbReference>
<dbReference type="GO" id="GO:0005829">
    <property type="term" value="C:cytosol"/>
    <property type="evidence" value="ECO:0007669"/>
    <property type="project" value="TreeGrafter"/>
</dbReference>
<dbReference type="Gene3D" id="3.90.180.10">
    <property type="entry name" value="Medium-chain alcohol dehydrogenases, catalytic domain"/>
    <property type="match status" value="1"/>
</dbReference>
<dbReference type="EMBL" id="CAEZSL010000193">
    <property type="protein sequence ID" value="CAB4552764.1"/>
    <property type="molecule type" value="Genomic_DNA"/>
</dbReference>
<sequence length="322" mass="33809">MKAAVFYQVGGPEVLRYEEFPEPVLRPGGLLIDVKAIAIQGGDTLHRQGGVLATTPHIVGYQAAGIIRQVGEGVSSFVAGQAVVATMGFGSHAEVISVPASSAWAIPEGLDIELAAGVPIEFGTADDCLFEFGHLVAGETVLIQAGASGVGIAAIQLAKAAGAIVIATSSSDARLQRLKDYGLDHGINYTKTDAAKEVMAFTDGRGANLVVDSVGGSTLEGSIAALAYRGRISWVGRAGREVTPPEVWPIMQKNASITGVFLGIEMAFNPQRTHPLIGSLLQRIADQKLSVVLDKKFPLSQASEAHRYIESRQAFGRVLLIP</sequence>
<dbReference type="Pfam" id="PF08240">
    <property type="entry name" value="ADH_N"/>
    <property type="match status" value="1"/>
</dbReference>
<protein>
    <submittedName>
        <fullName evidence="4">Unannotated protein</fullName>
    </submittedName>
</protein>
<dbReference type="GO" id="GO:0003960">
    <property type="term" value="F:quinone reductase (NADPH) activity"/>
    <property type="evidence" value="ECO:0007669"/>
    <property type="project" value="TreeGrafter"/>
</dbReference>
<dbReference type="GO" id="GO:0070402">
    <property type="term" value="F:NADPH binding"/>
    <property type="evidence" value="ECO:0007669"/>
    <property type="project" value="TreeGrafter"/>
</dbReference>
<dbReference type="AlphaFoldDB" id="A0A6J6CNN3"/>
<evidence type="ECO:0000256" key="1">
    <source>
        <dbReference type="ARBA" id="ARBA00022857"/>
    </source>
</evidence>
<accession>A0A6J6CNN3</accession>
<proteinExistence type="predicted"/>
<dbReference type="PANTHER" id="PTHR48106">
    <property type="entry name" value="QUINONE OXIDOREDUCTASE PIG3-RELATED"/>
    <property type="match status" value="1"/>
</dbReference>
<evidence type="ECO:0000313" key="4">
    <source>
        <dbReference type="EMBL" id="CAB4552764.1"/>
    </source>
</evidence>
<dbReference type="InterPro" id="IPR011032">
    <property type="entry name" value="GroES-like_sf"/>
</dbReference>
<dbReference type="GO" id="GO:0035925">
    <property type="term" value="F:mRNA 3'-UTR AU-rich region binding"/>
    <property type="evidence" value="ECO:0007669"/>
    <property type="project" value="TreeGrafter"/>
</dbReference>
<dbReference type="PANTHER" id="PTHR48106:SF13">
    <property type="entry name" value="QUINONE OXIDOREDUCTASE-RELATED"/>
    <property type="match status" value="1"/>
</dbReference>
<evidence type="ECO:0000256" key="2">
    <source>
        <dbReference type="ARBA" id="ARBA00023002"/>
    </source>
</evidence>